<dbReference type="EC" id="2.7.12.1" evidence="4"/>
<evidence type="ECO:0000256" key="10">
    <source>
        <dbReference type="ARBA" id="ARBA00023211"/>
    </source>
</evidence>
<dbReference type="Proteomes" id="UP000001593">
    <property type="component" value="Unassembled WGS sequence"/>
</dbReference>
<dbReference type="InParanoid" id="A7RQM9"/>
<dbReference type="GO" id="GO:0004712">
    <property type="term" value="F:protein serine/threonine/tyrosine kinase activity"/>
    <property type="evidence" value="ECO:0007669"/>
    <property type="project" value="UniProtKB-EC"/>
</dbReference>
<protein>
    <recommendedName>
        <fullName evidence="4">dual-specificity kinase</fullName>
        <ecNumber evidence="4">2.7.12.1</ecNumber>
    </recommendedName>
</protein>
<dbReference type="GO" id="GO:0005524">
    <property type="term" value="F:ATP binding"/>
    <property type="evidence" value="ECO:0007669"/>
    <property type="project" value="UniProtKB-KW"/>
</dbReference>
<dbReference type="Gene3D" id="3.30.200.20">
    <property type="entry name" value="Phosphorylase Kinase, domain 1"/>
    <property type="match status" value="1"/>
</dbReference>
<comment type="cofactor">
    <cofactor evidence="2">
        <name>Mg(2+)</name>
        <dbReference type="ChEBI" id="CHEBI:18420"/>
    </cofactor>
</comment>
<dbReference type="SUPFAM" id="SSF56112">
    <property type="entry name" value="Protein kinase-like (PK-like)"/>
    <property type="match status" value="1"/>
</dbReference>
<evidence type="ECO:0000259" key="15">
    <source>
        <dbReference type="PROSITE" id="PS50011"/>
    </source>
</evidence>
<evidence type="ECO:0000256" key="14">
    <source>
        <dbReference type="SAM" id="MobiDB-lite"/>
    </source>
</evidence>
<keyword evidence="9" id="KW-0067">ATP-binding</keyword>
<feature type="region of interest" description="Disordered" evidence="14">
    <location>
        <begin position="454"/>
        <end position="477"/>
    </location>
</feature>
<dbReference type="InterPro" id="IPR050940">
    <property type="entry name" value="Actin_reg-Ser/Thr_kinase"/>
</dbReference>
<keyword evidence="10" id="KW-0464">Manganese</keyword>
<dbReference type="FunFam" id="1.10.510.10:FF:000202">
    <property type="entry name" value="Dual specificity testis-specific protein kinase 2"/>
    <property type="match status" value="1"/>
</dbReference>
<comment type="catalytic activity">
    <reaction evidence="13">
        <text>L-tyrosyl-[protein] + ATP = O-phospho-L-tyrosyl-[protein] + ADP + H(+)</text>
        <dbReference type="Rhea" id="RHEA:10596"/>
        <dbReference type="Rhea" id="RHEA-COMP:10136"/>
        <dbReference type="Rhea" id="RHEA-COMP:20101"/>
        <dbReference type="ChEBI" id="CHEBI:15378"/>
        <dbReference type="ChEBI" id="CHEBI:30616"/>
        <dbReference type="ChEBI" id="CHEBI:46858"/>
        <dbReference type="ChEBI" id="CHEBI:61978"/>
        <dbReference type="ChEBI" id="CHEBI:456216"/>
        <dbReference type="EC" id="2.7.12.1"/>
    </reaction>
</comment>
<proteinExistence type="inferred from homology"/>
<keyword evidence="7" id="KW-0547">Nucleotide-binding</keyword>
<evidence type="ECO:0000256" key="2">
    <source>
        <dbReference type="ARBA" id="ARBA00001946"/>
    </source>
</evidence>
<feature type="region of interest" description="Disordered" evidence="14">
    <location>
        <begin position="584"/>
        <end position="690"/>
    </location>
</feature>
<organism evidence="16 17">
    <name type="scientific">Nematostella vectensis</name>
    <name type="common">Starlet sea anemone</name>
    <dbReference type="NCBI Taxonomy" id="45351"/>
    <lineage>
        <taxon>Eukaryota</taxon>
        <taxon>Metazoa</taxon>
        <taxon>Cnidaria</taxon>
        <taxon>Anthozoa</taxon>
        <taxon>Hexacorallia</taxon>
        <taxon>Actiniaria</taxon>
        <taxon>Edwardsiidae</taxon>
        <taxon>Nematostella</taxon>
    </lineage>
</organism>
<comment type="catalytic activity">
    <reaction evidence="11">
        <text>L-seryl-[protein] + ATP = O-phospho-L-seryl-[protein] + ADP + H(+)</text>
        <dbReference type="Rhea" id="RHEA:17989"/>
        <dbReference type="Rhea" id="RHEA-COMP:9863"/>
        <dbReference type="Rhea" id="RHEA-COMP:11604"/>
        <dbReference type="ChEBI" id="CHEBI:15378"/>
        <dbReference type="ChEBI" id="CHEBI:29999"/>
        <dbReference type="ChEBI" id="CHEBI:30616"/>
        <dbReference type="ChEBI" id="CHEBI:83421"/>
        <dbReference type="ChEBI" id="CHEBI:456216"/>
        <dbReference type="EC" id="2.7.12.1"/>
    </reaction>
</comment>
<dbReference type="InterPro" id="IPR001245">
    <property type="entry name" value="Ser-Thr/Tyr_kinase_cat_dom"/>
</dbReference>
<keyword evidence="8" id="KW-0418">Kinase</keyword>
<feature type="domain" description="Protein kinase" evidence="15">
    <location>
        <begin position="97"/>
        <end position="349"/>
    </location>
</feature>
<dbReference type="OMA" id="CCCQMDP"/>
<reference evidence="16 17" key="1">
    <citation type="journal article" date="2007" name="Science">
        <title>Sea anemone genome reveals ancestral eumetazoan gene repertoire and genomic organization.</title>
        <authorList>
            <person name="Putnam N.H."/>
            <person name="Srivastava M."/>
            <person name="Hellsten U."/>
            <person name="Dirks B."/>
            <person name="Chapman J."/>
            <person name="Salamov A."/>
            <person name="Terry A."/>
            <person name="Shapiro H."/>
            <person name="Lindquist E."/>
            <person name="Kapitonov V.V."/>
            <person name="Jurka J."/>
            <person name="Genikhovich G."/>
            <person name="Grigoriev I.V."/>
            <person name="Lucas S.M."/>
            <person name="Steele R.E."/>
            <person name="Finnerty J.R."/>
            <person name="Technau U."/>
            <person name="Martindale M.Q."/>
            <person name="Rokhsar D.S."/>
        </authorList>
    </citation>
    <scope>NUCLEOTIDE SEQUENCE [LARGE SCALE GENOMIC DNA]</scope>
    <source>
        <strain evidence="17">CH2 X CH6</strain>
    </source>
</reference>
<dbReference type="InterPro" id="IPR000719">
    <property type="entry name" value="Prot_kinase_dom"/>
</dbReference>
<dbReference type="Pfam" id="PF07714">
    <property type="entry name" value="PK_Tyr_Ser-Thr"/>
    <property type="match status" value="1"/>
</dbReference>
<dbReference type="GO" id="GO:0005634">
    <property type="term" value="C:nucleus"/>
    <property type="evidence" value="ECO:0000318"/>
    <property type="project" value="GO_Central"/>
</dbReference>
<evidence type="ECO:0000313" key="16">
    <source>
        <dbReference type="EMBL" id="EDO46137.1"/>
    </source>
</evidence>
<dbReference type="GO" id="GO:0005737">
    <property type="term" value="C:cytoplasm"/>
    <property type="evidence" value="ECO:0000318"/>
    <property type="project" value="GO_Central"/>
</dbReference>
<evidence type="ECO:0000256" key="11">
    <source>
        <dbReference type="ARBA" id="ARBA00049003"/>
    </source>
</evidence>
<dbReference type="PROSITE" id="PS00109">
    <property type="entry name" value="PROTEIN_KINASE_TYR"/>
    <property type="match status" value="1"/>
</dbReference>
<evidence type="ECO:0000256" key="9">
    <source>
        <dbReference type="ARBA" id="ARBA00022840"/>
    </source>
</evidence>
<dbReference type="AlphaFoldDB" id="A7RQM9"/>
<comment type="catalytic activity">
    <reaction evidence="12">
        <text>L-threonyl-[protein] + ATP = O-phospho-L-threonyl-[protein] + ADP + H(+)</text>
        <dbReference type="Rhea" id="RHEA:46608"/>
        <dbReference type="Rhea" id="RHEA-COMP:11060"/>
        <dbReference type="Rhea" id="RHEA-COMP:11605"/>
        <dbReference type="ChEBI" id="CHEBI:15378"/>
        <dbReference type="ChEBI" id="CHEBI:30013"/>
        <dbReference type="ChEBI" id="CHEBI:30616"/>
        <dbReference type="ChEBI" id="CHEBI:61977"/>
        <dbReference type="ChEBI" id="CHEBI:456216"/>
        <dbReference type="EC" id="2.7.12.1"/>
    </reaction>
</comment>
<evidence type="ECO:0000256" key="13">
    <source>
        <dbReference type="ARBA" id="ARBA00051680"/>
    </source>
</evidence>
<feature type="compositionally biased region" description="Basic and acidic residues" evidence="14">
    <location>
        <begin position="639"/>
        <end position="656"/>
    </location>
</feature>
<dbReference type="InterPro" id="IPR011009">
    <property type="entry name" value="Kinase-like_dom_sf"/>
</dbReference>
<dbReference type="OrthoDB" id="20134at2759"/>
<dbReference type="PANTHER" id="PTHR46485:SF5">
    <property type="entry name" value="CENTER DIVIDER, ISOFORM A"/>
    <property type="match status" value="1"/>
</dbReference>
<feature type="compositionally biased region" description="Low complexity" evidence="14">
    <location>
        <begin position="584"/>
        <end position="595"/>
    </location>
</feature>
<accession>A7RQM9</accession>
<evidence type="ECO:0000256" key="4">
    <source>
        <dbReference type="ARBA" id="ARBA00013203"/>
    </source>
</evidence>
<dbReference type="GO" id="GO:0046872">
    <property type="term" value="F:metal ion binding"/>
    <property type="evidence" value="ECO:0007669"/>
    <property type="project" value="UniProtKB-KW"/>
</dbReference>
<evidence type="ECO:0000256" key="3">
    <source>
        <dbReference type="ARBA" id="ARBA00005843"/>
    </source>
</evidence>
<evidence type="ECO:0000256" key="12">
    <source>
        <dbReference type="ARBA" id="ARBA00049308"/>
    </source>
</evidence>
<dbReference type="InterPro" id="IPR008266">
    <property type="entry name" value="Tyr_kinase_AS"/>
</dbReference>
<dbReference type="STRING" id="45351.A7RQM9"/>
<keyword evidence="17" id="KW-1185">Reference proteome</keyword>
<sequence>MALSAPACVVVPIAFRLSVQISPTCTRSSRKHGLFYRYSTSRNIGSPMVILMDVYGLGEGSLSRKNHGGDQCDTEQMVNATLNSLELDASLVFDINDFNLYRLANGFFGEIFKAEHKITKKTMVIKEETHCNEDCSLLKEVDFLRRLSHPNIVRFIGICIKDNKVSLITEFVNGGNLEELLMNHEETLNWATRVYLARDIASGMAFLHQKRFLHRDLTSKNCLIKIANGERYGIVADLGLATELPDGEEGIINTVGSPYNMAPEVLRGEMYNGKADVFSYGIILCEIIGRVLADPEELPRTGAFGLDVEKFSTMVGDCPIEFVHTAICCCQMDPKSRPSFMSTVKHLDLVLLQYPRRPDVPWDQAIPPPMLDDVESNNNLNAHIQLTSPRLVTPAVLPPEGEFRTRSHTDYRRRSWIASRYKLFHAATEELLKNTPSKLMGFFRNVIGIRNKEMSISKGKKKDESESARRRRAQSSSVLPKFSSVDICHTRDNDFAVPWITIPPSTSCPGSPGPDRKDAMLRRHTIAPLSSLKASSDLHLNLSDTDYTDGEDPLSARSAFSESISMSSDISSLLANSTCASHSTYSSYSSQPSGSRDCESVSSGEEGRVNSTPPRLIRSQMKTPHLDRSGSYSVIDAEALNREELEREREKEKATRLGDNTPTNTRARRRIRSPLFGFFQSKNRNKNKDN</sequence>
<name>A7RQM9_NEMVE</name>
<keyword evidence="6" id="KW-0808">Transferase</keyword>
<dbReference type="GO" id="GO:0004674">
    <property type="term" value="F:protein serine/threonine kinase activity"/>
    <property type="evidence" value="ECO:0000318"/>
    <property type="project" value="GO_Central"/>
</dbReference>
<dbReference type="PROSITE" id="PS50011">
    <property type="entry name" value="PROTEIN_KINASE_DOM"/>
    <property type="match status" value="1"/>
</dbReference>
<dbReference type="HOGENOM" id="CLU_399186_0_0_1"/>
<dbReference type="PhylomeDB" id="A7RQM9"/>
<comment type="similarity">
    <text evidence="3">Belongs to the protein kinase superfamily. TKL Ser/Thr protein kinase family.</text>
</comment>
<keyword evidence="5" id="KW-0723">Serine/threonine-protein kinase</keyword>
<evidence type="ECO:0000256" key="1">
    <source>
        <dbReference type="ARBA" id="ARBA00001936"/>
    </source>
</evidence>
<evidence type="ECO:0000256" key="5">
    <source>
        <dbReference type="ARBA" id="ARBA00022527"/>
    </source>
</evidence>
<evidence type="ECO:0000256" key="6">
    <source>
        <dbReference type="ARBA" id="ARBA00022679"/>
    </source>
</evidence>
<dbReference type="eggNOG" id="ENOG502QTCP">
    <property type="taxonomic scope" value="Eukaryota"/>
</dbReference>
<dbReference type="GO" id="GO:0030036">
    <property type="term" value="P:actin cytoskeleton organization"/>
    <property type="evidence" value="ECO:0000318"/>
    <property type="project" value="GO_Central"/>
</dbReference>
<dbReference type="CDD" id="cd14065">
    <property type="entry name" value="PKc_LIMK_like"/>
    <property type="match status" value="1"/>
</dbReference>
<dbReference type="PRINTS" id="PR00109">
    <property type="entry name" value="TYRKINASE"/>
</dbReference>
<gene>
    <name evidence="16" type="ORF">NEMVEDRAFT_v1g240002</name>
</gene>
<dbReference type="KEGG" id="nve:5518241"/>
<evidence type="ECO:0000313" key="17">
    <source>
        <dbReference type="Proteomes" id="UP000001593"/>
    </source>
</evidence>
<evidence type="ECO:0000256" key="8">
    <source>
        <dbReference type="ARBA" id="ARBA00022777"/>
    </source>
</evidence>
<evidence type="ECO:0000256" key="7">
    <source>
        <dbReference type="ARBA" id="ARBA00022741"/>
    </source>
</evidence>
<comment type="cofactor">
    <cofactor evidence="1">
        <name>Mn(2+)</name>
        <dbReference type="ChEBI" id="CHEBI:29035"/>
    </cofactor>
</comment>
<dbReference type="PANTHER" id="PTHR46485">
    <property type="entry name" value="LIM DOMAIN KINASE 1"/>
    <property type="match status" value="1"/>
</dbReference>
<dbReference type="EMBL" id="DS469529">
    <property type="protein sequence ID" value="EDO46137.1"/>
    <property type="molecule type" value="Genomic_DNA"/>
</dbReference>
<dbReference type="Gene3D" id="1.10.510.10">
    <property type="entry name" value="Transferase(Phosphotransferase) domain 1"/>
    <property type="match status" value="1"/>
</dbReference>
<feature type="compositionally biased region" description="Basic and acidic residues" evidence="14">
    <location>
        <begin position="454"/>
        <end position="468"/>
    </location>
</feature>